<feature type="transmembrane region" description="Helical" evidence="5">
    <location>
        <begin position="173"/>
        <end position="194"/>
    </location>
</feature>
<dbReference type="Proteomes" id="UP000626148">
    <property type="component" value="Unassembled WGS sequence"/>
</dbReference>
<dbReference type="InterPro" id="IPR004089">
    <property type="entry name" value="MCPsignal_dom"/>
</dbReference>
<dbReference type="InterPro" id="IPR035965">
    <property type="entry name" value="PAS-like_dom_sf"/>
</dbReference>
<proteinExistence type="predicted"/>
<dbReference type="SUPFAM" id="SSF58104">
    <property type="entry name" value="Methyl-accepting chemotaxis protein (MCP) signaling domain"/>
    <property type="match status" value="1"/>
</dbReference>
<evidence type="ECO:0000256" key="1">
    <source>
        <dbReference type="ARBA" id="ARBA00004370"/>
    </source>
</evidence>
<dbReference type="InterPro" id="IPR013655">
    <property type="entry name" value="PAS_fold_3"/>
</dbReference>
<feature type="domain" description="PAS" evidence="7">
    <location>
        <begin position="21"/>
        <end position="76"/>
    </location>
</feature>
<gene>
    <name evidence="8" type="ORF">GCM10007392_38840</name>
</gene>
<keyword evidence="9" id="KW-1185">Reference proteome</keyword>
<dbReference type="AlphaFoldDB" id="A0A918NH80"/>
<keyword evidence="2 3" id="KW-0807">Transducer</keyword>
<reference evidence="8" key="1">
    <citation type="journal article" date="2014" name="Int. J. Syst. Evol. Microbiol.">
        <title>Complete genome sequence of Corynebacterium casei LMG S-19264T (=DSM 44701T), isolated from a smear-ripened cheese.</title>
        <authorList>
            <consortium name="US DOE Joint Genome Institute (JGI-PGF)"/>
            <person name="Walter F."/>
            <person name="Albersmeier A."/>
            <person name="Kalinowski J."/>
            <person name="Ruckert C."/>
        </authorList>
    </citation>
    <scope>NUCLEOTIDE SEQUENCE</scope>
    <source>
        <strain evidence="8">KCTC 22169</strain>
    </source>
</reference>
<evidence type="ECO:0000256" key="2">
    <source>
        <dbReference type="ARBA" id="ARBA00023224"/>
    </source>
</evidence>
<evidence type="ECO:0000256" key="5">
    <source>
        <dbReference type="SAM" id="Phobius"/>
    </source>
</evidence>
<sequence length="531" mass="58259">MRNNQPVSQHEVSYSFEYNLITTTDMNSYITGANNDFLEVAGFPREELVGQPHNVIRHPDMPEAAFENLWDTILSGQSWKGLVKNRCKNGDHYWVDAFVTPISKDGETVEYQSVRIRPDESQTRRAESVYRVWRRGRLPRRYQAIAPGLIAKVALLYGAALGVLLGWNAVSPAGIGVVPLIGLLTVFAGVVMAWMRPIHRLVRQARRETHPVMPYLYTGRRDEVGWLQFELQKKDSILRAVSARIHDNVNDLHASKRAAVDCVGKSVESIRSQQADLSAITTAFDELERSVQRVGELAASTHSATEVSRDSATSSQTMLSNVNESMEDLSASLQQAEGKIQELSTHSQAISRVLEVISDIAEQTNLLALNAAIEAARAGESGRGFAVVADEVRALARRTHDSIEEISETVNGLQSSTGEVVATIRNGVQVADSTVEASRQSHRAMLDLLSSVDSIATHAAEVSSATEEQSAMSVQVKRQALNLLELGNNSVSSSEQACLESEGLASNVDQAHLLSRHFLTMLGQRGVRRPS</sequence>
<keyword evidence="4" id="KW-0175">Coiled coil</keyword>
<keyword evidence="5" id="KW-0472">Membrane</keyword>
<accession>A0A918NH80</accession>
<keyword evidence="5" id="KW-0812">Transmembrane</keyword>
<feature type="coiled-coil region" evidence="4">
    <location>
        <begin position="319"/>
        <end position="346"/>
    </location>
</feature>
<feature type="transmembrane region" description="Helical" evidence="5">
    <location>
        <begin position="144"/>
        <end position="167"/>
    </location>
</feature>
<dbReference type="EMBL" id="BMXR01000011">
    <property type="protein sequence ID" value="GGX67460.1"/>
    <property type="molecule type" value="Genomic_DNA"/>
</dbReference>
<evidence type="ECO:0000313" key="9">
    <source>
        <dbReference type="Proteomes" id="UP000626148"/>
    </source>
</evidence>
<dbReference type="Pfam" id="PF00015">
    <property type="entry name" value="MCPsignal"/>
    <property type="match status" value="1"/>
</dbReference>
<organism evidence="8 9">
    <name type="scientific">Saccharospirillum salsuginis</name>
    <dbReference type="NCBI Taxonomy" id="418750"/>
    <lineage>
        <taxon>Bacteria</taxon>
        <taxon>Pseudomonadati</taxon>
        <taxon>Pseudomonadota</taxon>
        <taxon>Gammaproteobacteria</taxon>
        <taxon>Oceanospirillales</taxon>
        <taxon>Saccharospirillaceae</taxon>
        <taxon>Saccharospirillum</taxon>
    </lineage>
</organism>
<dbReference type="InterPro" id="IPR000014">
    <property type="entry name" value="PAS"/>
</dbReference>
<feature type="domain" description="Methyl-accepting transducer" evidence="6">
    <location>
        <begin position="248"/>
        <end position="484"/>
    </location>
</feature>
<evidence type="ECO:0000259" key="7">
    <source>
        <dbReference type="PROSITE" id="PS50112"/>
    </source>
</evidence>
<keyword evidence="5" id="KW-1133">Transmembrane helix</keyword>
<dbReference type="Gene3D" id="3.30.450.20">
    <property type="entry name" value="PAS domain"/>
    <property type="match status" value="1"/>
</dbReference>
<comment type="subcellular location">
    <subcellularLocation>
        <location evidence="1">Membrane</location>
    </subcellularLocation>
</comment>
<dbReference type="NCBIfam" id="TIGR00229">
    <property type="entry name" value="sensory_box"/>
    <property type="match status" value="1"/>
</dbReference>
<protein>
    <submittedName>
        <fullName evidence="8">Methyl-accepting chemotaxis protein</fullName>
    </submittedName>
</protein>
<dbReference type="GO" id="GO:0007165">
    <property type="term" value="P:signal transduction"/>
    <property type="evidence" value="ECO:0007669"/>
    <property type="project" value="UniProtKB-KW"/>
</dbReference>
<evidence type="ECO:0000259" key="6">
    <source>
        <dbReference type="PROSITE" id="PS50111"/>
    </source>
</evidence>
<dbReference type="PANTHER" id="PTHR32089">
    <property type="entry name" value="METHYL-ACCEPTING CHEMOTAXIS PROTEIN MCPB"/>
    <property type="match status" value="1"/>
</dbReference>
<dbReference type="Pfam" id="PF08447">
    <property type="entry name" value="PAS_3"/>
    <property type="match status" value="1"/>
</dbReference>
<dbReference type="PROSITE" id="PS50112">
    <property type="entry name" value="PAS"/>
    <property type="match status" value="1"/>
</dbReference>
<dbReference type="CDD" id="cd00130">
    <property type="entry name" value="PAS"/>
    <property type="match status" value="1"/>
</dbReference>
<dbReference type="RefSeq" id="WP_189611852.1">
    <property type="nucleotide sequence ID" value="NZ_BMXR01000011.1"/>
</dbReference>
<dbReference type="CDD" id="cd11386">
    <property type="entry name" value="MCP_signal"/>
    <property type="match status" value="1"/>
</dbReference>
<dbReference type="Gene3D" id="1.10.287.950">
    <property type="entry name" value="Methyl-accepting chemotaxis protein"/>
    <property type="match status" value="1"/>
</dbReference>
<dbReference type="GO" id="GO:0006935">
    <property type="term" value="P:chemotaxis"/>
    <property type="evidence" value="ECO:0007669"/>
    <property type="project" value="UniProtKB-ARBA"/>
</dbReference>
<evidence type="ECO:0000256" key="3">
    <source>
        <dbReference type="PROSITE-ProRule" id="PRU00284"/>
    </source>
</evidence>
<evidence type="ECO:0000256" key="4">
    <source>
        <dbReference type="SAM" id="Coils"/>
    </source>
</evidence>
<comment type="caution">
    <text evidence="8">The sequence shown here is derived from an EMBL/GenBank/DDBJ whole genome shotgun (WGS) entry which is preliminary data.</text>
</comment>
<dbReference type="GO" id="GO:0016020">
    <property type="term" value="C:membrane"/>
    <property type="evidence" value="ECO:0007669"/>
    <property type="project" value="UniProtKB-SubCell"/>
</dbReference>
<dbReference type="PROSITE" id="PS50111">
    <property type="entry name" value="CHEMOTAXIS_TRANSDUC_2"/>
    <property type="match status" value="1"/>
</dbReference>
<name>A0A918NH80_9GAMM</name>
<evidence type="ECO:0000313" key="8">
    <source>
        <dbReference type="EMBL" id="GGX67460.1"/>
    </source>
</evidence>
<dbReference type="PANTHER" id="PTHR32089:SF74">
    <property type="entry name" value="METHYL-ACCEPTING CHEMOTAXIS PROTEIN AER"/>
    <property type="match status" value="1"/>
</dbReference>
<dbReference type="SMART" id="SM00283">
    <property type="entry name" value="MA"/>
    <property type="match status" value="1"/>
</dbReference>
<reference evidence="8" key="2">
    <citation type="submission" date="2020-09" db="EMBL/GenBank/DDBJ databases">
        <authorList>
            <person name="Sun Q."/>
            <person name="Kim S."/>
        </authorList>
    </citation>
    <scope>NUCLEOTIDE SEQUENCE</scope>
    <source>
        <strain evidence="8">KCTC 22169</strain>
    </source>
</reference>
<dbReference type="SUPFAM" id="SSF55785">
    <property type="entry name" value="PYP-like sensor domain (PAS domain)"/>
    <property type="match status" value="1"/>
</dbReference>